<comment type="caution">
    <text evidence="2">The sequence shown here is derived from an EMBL/GenBank/DDBJ whole genome shotgun (WGS) entry which is preliminary data.</text>
</comment>
<dbReference type="EMBL" id="CADEAL010004442">
    <property type="protein sequence ID" value="CAB1459670.1"/>
    <property type="molecule type" value="Genomic_DNA"/>
</dbReference>
<keyword evidence="1" id="KW-0472">Membrane</keyword>
<dbReference type="Proteomes" id="UP001153269">
    <property type="component" value="Unassembled WGS sequence"/>
</dbReference>
<name>A0A9N7W3S9_PLEPL</name>
<proteinExistence type="predicted"/>
<gene>
    <name evidence="2" type="ORF">PLEPLA_LOCUS47507</name>
</gene>
<evidence type="ECO:0000313" key="2">
    <source>
        <dbReference type="EMBL" id="CAB1459670.1"/>
    </source>
</evidence>
<dbReference type="AlphaFoldDB" id="A0A9N7W3S9"/>
<feature type="transmembrane region" description="Helical" evidence="1">
    <location>
        <begin position="82"/>
        <end position="102"/>
    </location>
</feature>
<evidence type="ECO:0000313" key="3">
    <source>
        <dbReference type="Proteomes" id="UP001153269"/>
    </source>
</evidence>
<keyword evidence="3" id="KW-1185">Reference proteome</keyword>
<accession>A0A9N7W3S9</accession>
<reference evidence="2" key="1">
    <citation type="submission" date="2020-03" db="EMBL/GenBank/DDBJ databases">
        <authorList>
            <person name="Weist P."/>
        </authorList>
    </citation>
    <scope>NUCLEOTIDE SEQUENCE</scope>
</reference>
<protein>
    <submittedName>
        <fullName evidence="2">Uncharacterized protein</fullName>
    </submittedName>
</protein>
<keyword evidence="1" id="KW-0812">Transmembrane</keyword>
<keyword evidence="1" id="KW-1133">Transmembrane helix</keyword>
<organism evidence="2 3">
    <name type="scientific">Pleuronectes platessa</name>
    <name type="common">European plaice</name>
    <dbReference type="NCBI Taxonomy" id="8262"/>
    <lineage>
        <taxon>Eukaryota</taxon>
        <taxon>Metazoa</taxon>
        <taxon>Chordata</taxon>
        <taxon>Craniata</taxon>
        <taxon>Vertebrata</taxon>
        <taxon>Euteleostomi</taxon>
        <taxon>Actinopterygii</taxon>
        <taxon>Neopterygii</taxon>
        <taxon>Teleostei</taxon>
        <taxon>Neoteleostei</taxon>
        <taxon>Acanthomorphata</taxon>
        <taxon>Carangaria</taxon>
        <taxon>Pleuronectiformes</taxon>
        <taxon>Pleuronectoidei</taxon>
        <taxon>Pleuronectidae</taxon>
        <taxon>Pleuronectes</taxon>
    </lineage>
</organism>
<sequence>MSKRWNAARKRGVRGNHAIADRTRVCNGLRVHVELSALTGRSATYLHSLSSQAETHRSSLKAISREDRPAGRGHSLRSGSGSIIFIIIIIIIQAYCYSHSVFGC</sequence>
<evidence type="ECO:0000256" key="1">
    <source>
        <dbReference type="SAM" id="Phobius"/>
    </source>
</evidence>